<gene>
    <name evidence="1" type="ORF">DLJ82_3800</name>
</gene>
<evidence type="ECO:0000313" key="1">
    <source>
        <dbReference type="EMBL" id="AXA41366.1"/>
    </source>
</evidence>
<organism evidence="1 2">
    <name type="scientific">Rhizobium leguminosarum</name>
    <dbReference type="NCBI Taxonomy" id="384"/>
    <lineage>
        <taxon>Bacteria</taxon>
        <taxon>Pseudomonadati</taxon>
        <taxon>Pseudomonadota</taxon>
        <taxon>Alphaproteobacteria</taxon>
        <taxon>Hyphomicrobiales</taxon>
        <taxon>Rhizobiaceae</taxon>
        <taxon>Rhizobium/Agrobacterium group</taxon>
        <taxon>Rhizobium</taxon>
    </lineage>
</organism>
<dbReference type="Proteomes" id="UP000251166">
    <property type="component" value="Chromosome"/>
</dbReference>
<evidence type="ECO:0000313" key="2">
    <source>
        <dbReference type="Proteomes" id="UP000251166"/>
    </source>
</evidence>
<sequence length="38" mass="4613">MLLSKFELDHFLNLCIEDLLTFYRAFQRSHDQLLLLLC</sequence>
<proteinExistence type="predicted"/>
<accession>A0A2Z4YJD9</accession>
<reference evidence="1 2" key="1">
    <citation type="submission" date="2018-07" db="EMBL/GenBank/DDBJ databases">
        <title>Rhizobium leguminosarum strain:ATCC 14479 Genome sequencing and assembly.</title>
        <authorList>
            <person name="Chakraborty R."/>
        </authorList>
    </citation>
    <scope>NUCLEOTIDE SEQUENCE [LARGE SCALE GENOMIC DNA]</scope>
    <source>
        <strain evidence="1 2">ATCC 14479</strain>
    </source>
</reference>
<dbReference type="AlphaFoldDB" id="A0A2Z4YJD9"/>
<dbReference type="EMBL" id="CP030760">
    <property type="protein sequence ID" value="AXA41366.1"/>
    <property type="molecule type" value="Genomic_DNA"/>
</dbReference>
<protein>
    <submittedName>
        <fullName evidence="1">Uncharacterized protein</fullName>
    </submittedName>
</protein>
<name>A0A2Z4YJD9_RHILE</name>